<evidence type="ECO:0000256" key="1">
    <source>
        <dbReference type="RuleBase" id="RU363044"/>
    </source>
</evidence>
<feature type="domain" description="DNA helicase Pif1-like DEAD-box helicase" evidence="2">
    <location>
        <begin position="168"/>
        <end position="343"/>
    </location>
</feature>
<keyword evidence="1" id="KW-0227">DNA damage</keyword>
<comment type="catalytic activity">
    <reaction evidence="1">
        <text>ATP + H2O = ADP + phosphate + H(+)</text>
        <dbReference type="Rhea" id="RHEA:13065"/>
        <dbReference type="ChEBI" id="CHEBI:15377"/>
        <dbReference type="ChEBI" id="CHEBI:15378"/>
        <dbReference type="ChEBI" id="CHEBI:30616"/>
        <dbReference type="ChEBI" id="CHEBI:43474"/>
        <dbReference type="ChEBI" id="CHEBI:456216"/>
        <dbReference type="EC" id="5.6.2.3"/>
    </reaction>
</comment>
<keyword evidence="1" id="KW-0547">Nucleotide-binding</keyword>
<keyword evidence="1" id="KW-0067">ATP-binding</keyword>
<dbReference type="PANTHER" id="PTHR10492">
    <property type="match status" value="1"/>
</dbReference>
<dbReference type="PANTHER" id="PTHR10492:SF57">
    <property type="entry name" value="ATP-DEPENDENT DNA HELICASE"/>
    <property type="match status" value="1"/>
</dbReference>
<evidence type="ECO:0000259" key="2">
    <source>
        <dbReference type="Pfam" id="PF05970"/>
    </source>
</evidence>
<comment type="cofactor">
    <cofactor evidence="1">
        <name>Mg(2+)</name>
        <dbReference type="ChEBI" id="CHEBI:18420"/>
    </cofactor>
</comment>
<dbReference type="AlphaFoldDB" id="A0A2G9UDD2"/>
<gene>
    <name evidence="3" type="ORF">TELCIR_10491</name>
</gene>
<protein>
    <recommendedName>
        <fullName evidence="1">ATP-dependent DNA helicase</fullName>
        <ecNumber evidence="1">5.6.2.3</ecNumber>
    </recommendedName>
</protein>
<dbReference type="OrthoDB" id="272985at2759"/>
<reference evidence="3 4" key="1">
    <citation type="submission" date="2015-09" db="EMBL/GenBank/DDBJ databases">
        <title>Draft genome of the parasitic nematode Teladorsagia circumcincta isolate WARC Sus (inbred).</title>
        <authorList>
            <person name="Mitreva M."/>
        </authorList>
    </citation>
    <scope>NUCLEOTIDE SEQUENCE [LARGE SCALE GENOMIC DNA]</scope>
    <source>
        <strain evidence="3 4">S</strain>
    </source>
</reference>
<dbReference type="GO" id="GO:0000723">
    <property type="term" value="P:telomere maintenance"/>
    <property type="evidence" value="ECO:0007669"/>
    <property type="project" value="InterPro"/>
</dbReference>
<evidence type="ECO:0000313" key="4">
    <source>
        <dbReference type="Proteomes" id="UP000230423"/>
    </source>
</evidence>
<comment type="similarity">
    <text evidence="1">Belongs to the helicase family.</text>
</comment>
<dbReference type="Gene3D" id="3.40.50.300">
    <property type="entry name" value="P-loop containing nucleotide triphosphate hydrolases"/>
    <property type="match status" value="1"/>
</dbReference>
<dbReference type="SUPFAM" id="SSF52540">
    <property type="entry name" value="P-loop containing nucleoside triphosphate hydrolases"/>
    <property type="match status" value="1"/>
</dbReference>
<proteinExistence type="inferred from homology"/>
<name>A0A2G9UDD2_TELCI</name>
<organism evidence="3 4">
    <name type="scientific">Teladorsagia circumcincta</name>
    <name type="common">Brown stomach worm</name>
    <name type="synonym">Ostertagia circumcincta</name>
    <dbReference type="NCBI Taxonomy" id="45464"/>
    <lineage>
        <taxon>Eukaryota</taxon>
        <taxon>Metazoa</taxon>
        <taxon>Ecdysozoa</taxon>
        <taxon>Nematoda</taxon>
        <taxon>Chromadorea</taxon>
        <taxon>Rhabditida</taxon>
        <taxon>Rhabditina</taxon>
        <taxon>Rhabditomorpha</taxon>
        <taxon>Strongyloidea</taxon>
        <taxon>Trichostrongylidae</taxon>
        <taxon>Teladorsagia</taxon>
    </lineage>
</organism>
<dbReference type="GO" id="GO:0043139">
    <property type="term" value="F:5'-3' DNA helicase activity"/>
    <property type="evidence" value="ECO:0007669"/>
    <property type="project" value="UniProtKB-EC"/>
</dbReference>
<keyword evidence="1" id="KW-0347">Helicase</keyword>
<dbReference type="GO" id="GO:0006310">
    <property type="term" value="P:DNA recombination"/>
    <property type="evidence" value="ECO:0007669"/>
    <property type="project" value="UniProtKB-KW"/>
</dbReference>
<sequence length="345" mass="39037">MYTANPLDAERYSLRLLLLSRKGAKTFDDLRTVDGNLHATFKEAAKALGLMHDDSHYESCLSEAVEFRMPQELRSLFSSLLCFCDVTDPQLLWERFRSAMAEDYTNRGISEEEAVVRAYFDIMDRMQICGVNLGNIITPPAHHRPQRTEEEHMSAMEHTALGREMLDKLNTHQRSAADDILSTVYAGNRRRHFFIDGPGGSGKTFLYSALYHTLLGEGVKVICVAWTGIAANLLPDGRTASSFFKLNIHDGGRTSNMRRESAEAQALREISVIFWDEISMVPKWTMDAVDLLLRDLMQNELPFGGKTMIAGGDFRQILPVVEKGRQEDLESACVKKSPLWRHFLT</sequence>
<keyword evidence="1" id="KW-0378">Hydrolase</keyword>
<dbReference type="EMBL" id="KZ347427">
    <property type="protein sequence ID" value="PIO67752.1"/>
    <property type="molecule type" value="Genomic_DNA"/>
</dbReference>
<dbReference type="InterPro" id="IPR027417">
    <property type="entry name" value="P-loop_NTPase"/>
</dbReference>
<dbReference type="GO" id="GO:0005524">
    <property type="term" value="F:ATP binding"/>
    <property type="evidence" value="ECO:0007669"/>
    <property type="project" value="UniProtKB-KW"/>
</dbReference>
<dbReference type="Pfam" id="PF05970">
    <property type="entry name" value="PIF1"/>
    <property type="match status" value="1"/>
</dbReference>
<dbReference type="GO" id="GO:0006281">
    <property type="term" value="P:DNA repair"/>
    <property type="evidence" value="ECO:0007669"/>
    <property type="project" value="UniProtKB-KW"/>
</dbReference>
<dbReference type="GO" id="GO:0016887">
    <property type="term" value="F:ATP hydrolysis activity"/>
    <property type="evidence" value="ECO:0007669"/>
    <property type="project" value="RHEA"/>
</dbReference>
<dbReference type="EC" id="5.6.2.3" evidence="1"/>
<accession>A0A2G9UDD2</accession>
<dbReference type="InterPro" id="IPR010285">
    <property type="entry name" value="DNA_helicase_pif1-like_DEAD"/>
</dbReference>
<keyword evidence="4" id="KW-1185">Reference proteome</keyword>
<keyword evidence="1" id="KW-0233">DNA recombination</keyword>
<keyword evidence="1" id="KW-0234">DNA repair</keyword>
<dbReference type="Proteomes" id="UP000230423">
    <property type="component" value="Unassembled WGS sequence"/>
</dbReference>
<evidence type="ECO:0000313" key="3">
    <source>
        <dbReference type="EMBL" id="PIO67752.1"/>
    </source>
</evidence>